<dbReference type="Proteomes" id="UP000314294">
    <property type="component" value="Unassembled WGS sequence"/>
</dbReference>
<feature type="signal peptide" evidence="1">
    <location>
        <begin position="1"/>
        <end position="28"/>
    </location>
</feature>
<name>A0A4Z2JJP0_9TELE</name>
<proteinExistence type="predicted"/>
<gene>
    <name evidence="2" type="ORF">EYF80_000055</name>
</gene>
<protein>
    <submittedName>
        <fullName evidence="2">Uncharacterized protein</fullName>
    </submittedName>
</protein>
<organism evidence="2 3">
    <name type="scientific">Liparis tanakae</name>
    <name type="common">Tanaka's snailfish</name>
    <dbReference type="NCBI Taxonomy" id="230148"/>
    <lineage>
        <taxon>Eukaryota</taxon>
        <taxon>Metazoa</taxon>
        <taxon>Chordata</taxon>
        <taxon>Craniata</taxon>
        <taxon>Vertebrata</taxon>
        <taxon>Euteleostomi</taxon>
        <taxon>Actinopterygii</taxon>
        <taxon>Neopterygii</taxon>
        <taxon>Teleostei</taxon>
        <taxon>Neoteleostei</taxon>
        <taxon>Acanthomorphata</taxon>
        <taxon>Eupercaria</taxon>
        <taxon>Perciformes</taxon>
        <taxon>Cottioidei</taxon>
        <taxon>Cottales</taxon>
        <taxon>Liparidae</taxon>
        <taxon>Liparis</taxon>
    </lineage>
</organism>
<comment type="caution">
    <text evidence="2">The sequence shown here is derived from an EMBL/GenBank/DDBJ whole genome shotgun (WGS) entry which is preliminary data.</text>
</comment>
<reference evidence="2 3" key="1">
    <citation type="submission" date="2019-03" db="EMBL/GenBank/DDBJ databases">
        <title>First draft genome of Liparis tanakae, snailfish: a comprehensive survey of snailfish specific genes.</title>
        <authorList>
            <person name="Kim W."/>
            <person name="Song I."/>
            <person name="Jeong J.-H."/>
            <person name="Kim D."/>
            <person name="Kim S."/>
            <person name="Ryu S."/>
            <person name="Song J.Y."/>
            <person name="Lee S.K."/>
        </authorList>
    </citation>
    <scope>NUCLEOTIDE SEQUENCE [LARGE SCALE GENOMIC DNA]</scope>
    <source>
        <tissue evidence="2">Muscle</tissue>
    </source>
</reference>
<evidence type="ECO:0000313" key="3">
    <source>
        <dbReference type="Proteomes" id="UP000314294"/>
    </source>
</evidence>
<dbReference type="EMBL" id="SRLO01000001">
    <property type="protein sequence ID" value="TNN89452.1"/>
    <property type="molecule type" value="Genomic_DNA"/>
</dbReference>
<dbReference type="AlphaFoldDB" id="A0A4Z2JJP0"/>
<keyword evidence="3" id="KW-1185">Reference proteome</keyword>
<evidence type="ECO:0000313" key="2">
    <source>
        <dbReference type="EMBL" id="TNN89452.1"/>
    </source>
</evidence>
<accession>A0A4Z2JJP0</accession>
<keyword evidence="1" id="KW-0732">Signal</keyword>
<sequence>MEAPRRRIPLSVALCVRALVCVVVRVAGRPGVGEPGMRSGAGRYGPSAGLALESRGSQAAGTGSVGEPLGAEVAPGLLHDLRPLTSQHAGWSLVSDEVVDAEHAVLSRSEPGWRGRRAGLTVMLLYTELVYAADLAIWTGENTGVSWTYEVGLFLLRPRGCSSDCSGRLEAEKVLSAGESFSTLTTGIVMDSSEMSLQRRNETLQ</sequence>
<feature type="chain" id="PRO_5021425011" evidence="1">
    <location>
        <begin position="29"/>
        <end position="205"/>
    </location>
</feature>
<evidence type="ECO:0000256" key="1">
    <source>
        <dbReference type="SAM" id="SignalP"/>
    </source>
</evidence>